<dbReference type="Gene3D" id="3.90.79.10">
    <property type="entry name" value="Nucleoside Triphosphate Pyrophosphohydrolase"/>
    <property type="match status" value="1"/>
</dbReference>
<accession>A0A1G2FF57</accession>
<dbReference type="STRING" id="1801997.A3J64_02275"/>
<evidence type="ECO:0000313" key="2">
    <source>
        <dbReference type="EMBL" id="OGZ36437.1"/>
    </source>
</evidence>
<organism evidence="2 3">
    <name type="scientific">Candidatus Portnoybacteria bacterium RIFCSPHIGHO2_12_FULL_38_9</name>
    <dbReference type="NCBI Taxonomy" id="1801997"/>
    <lineage>
        <taxon>Bacteria</taxon>
        <taxon>Candidatus Portnoyibacteriota</taxon>
    </lineage>
</organism>
<dbReference type="AlphaFoldDB" id="A0A1G2FF57"/>
<protein>
    <recommendedName>
        <fullName evidence="1">Nudix hydrolase domain-containing protein</fullName>
    </recommendedName>
</protein>
<name>A0A1G2FF57_9BACT</name>
<evidence type="ECO:0000259" key="1">
    <source>
        <dbReference type="Pfam" id="PF00293"/>
    </source>
</evidence>
<dbReference type="InterPro" id="IPR015797">
    <property type="entry name" value="NUDIX_hydrolase-like_dom_sf"/>
</dbReference>
<comment type="caution">
    <text evidence="2">The sequence shown here is derived from an EMBL/GenBank/DDBJ whole genome shotgun (WGS) entry which is preliminary data.</text>
</comment>
<feature type="domain" description="Nudix hydrolase" evidence="1">
    <location>
        <begin position="7"/>
        <end position="131"/>
    </location>
</feature>
<proteinExistence type="predicted"/>
<reference evidence="2 3" key="1">
    <citation type="journal article" date="2016" name="Nat. Commun.">
        <title>Thousands of microbial genomes shed light on interconnected biogeochemical processes in an aquifer system.</title>
        <authorList>
            <person name="Anantharaman K."/>
            <person name="Brown C.T."/>
            <person name="Hug L.A."/>
            <person name="Sharon I."/>
            <person name="Castelle C.J."/>
            <person name="Probst A.J."/>
            <person name="Thomas B.C."/>
            <person name="Singh A."/>
            <person name="Wilkins M.J."/>
            <person name="Karaoz U."/>
            <person name="Brodie E.L."/>
            <person name="Williams K.H."/>
            <person name="Hubbard S.S."/>
            <person name="Banfield J.F."/>
        </authorList>
    </citation>
    <scope>NUCLEOTIDE SEQUENCE [LARGE SCALE GENOMIC DNA]</scope>
</reference>
<dbReference type="Proteomes" id="UP000177061">
    <property type="component" value="Unassembled WGS sequence"/>
</dbReference>
<gene>
    <name evidence="2" type="ORF">A3J64_02275</name>
</gene>
<dbReference type="Pfam" id="PF00293">
    <property type="entry name" value="NUDIX"/>
    <property type="match status" value="1"/>
</dbReference>
<dbReference type="SUPFAM" id="SSF55811">
    <property type="entry name" value="Nudix"/>
    <property type="match status" value="1"/>
</dbReference>
<evidence type="ECO:0000313" key="3">
    <source>
        <dbReference type="Proteomes" id="UP000177061"/>
    </source>
</evidence>
<dbReference type="InterPro" id="IPR000086">
    <property type="entry name" value="NUDIX_hydrolase_dom"/>
</dbReference>
<dbReference type="EMBL" id="MHNB01000026">
    <property type="protein sequence ID" value="OGZ36437.1"/>
    <property type="molecule type" value="Genomic_DNA"/>
</dbReference>
<sequence length="136" mass="15410">MNTTILVIGIVKNGDRVLLRKKPDGSPPYKETWYLFGGELNADNQNPDEVLISTLKKQAGVDIKTTERLGWDTETKPDHDGNMTFYIYLDCLCEYISGELVPAEGIEKLEWAPVEQLSSYDLVPPSRKLFKKIGYL</sequence>